<dbReference type="PROSITE" id="PS00252">
    <property type="entry name" value="INTERFERON_A_B_D"/>
    <property type="match status" value="1"/>
</dbReference>
<evidence type="ECO:0000256" key="6">
    <source>
        <dbReference type="ARBA" id="ARBA00023118"/>
    </source>
</evidence>
<keyword evidence="3 8" id="KW-0202">Cytokine</keyword>
<dbReference type="GO" id="GO:0005125">
    <property type="term" value="F:cytokine activity"/>
    <property type="evidence" value="ECO:0007669"/>
    <property type="project" value="UniProtKB-KW"/>
</dbReference>
<evidence type="ECO:0000256" key="4">
    <source>
        <dbReference type="ARBA" id="ARBA00022525"/>
    </source>
</evidence>
<dbReference type="Gene3D" id="1.20.1250.10">
    <property type="match status" value="1"/>
</dbReference>
<evidence type="ECO:0000313" key="10">
    <source>
        <dbReference type="EMBL" id="AAP34278.1"/>
    </source>
</evidence>
<dbReference type="InterPro" id="IPR000471">
    <property type="entry name" value="Interferon_alpha/beta/delta"/>
</dbReference>
<feature type="chain" id="PRO_5004282258" evidence="9">
    <location>
        <begin position="22"/>
        <end position="182"/>
    </location>
</feature>
<evidence type="ECO:0000256" key="9">
    <source>
        <dbReference type="SAM" id="SignalP"/>
    </source>
</evidence>
<dbReference type="InterPro" id="IPR009079">
    <property type="entry name" value="4_helix_cytokine-like_core"/>
</dbReference>
<feature type="signal peptide" evidence="9">
    <location>
        <begin position="1"/>
        <end position="21"/>
    </location>
</feature>
<dbReference type="PANTHER" id="PTHR11691">
    <property type="entry name" value="TYPE I INTERFERON"/>
    <property type="match status" value="1"/>
</dbReference>
<reference evidence="10" key="1">
    <citation type="journal article" date="2004" name="Immunol. Cell Biol.">
        <title>Type I interferon genes from the egg-laying mammal, Tachyglossus aculeatus (short-beaked echidna).</title>
        <authorList>
            <person name="Harrison G.A."/>
            <person name="McNicol K.A."/>
            <person name="Deane E.M."/>
        </authorList>
    </citation>
    <scope>NUCLEOTIDE SEQUENCE</scope>
</reference>
<keyword evidence="5 9" id="KW-0732">Signal</keyword>
<reference evidence="10" key="2">
    <citation type="submission" date="2016-11" db="EMBL/GenBank/DDBJ databases">
        <authorList>
            <person name="Jaros S."/>
            <person name="Januszkiewicz K."/>
            <person name="Wedrychowicz H."/>
        </authorList>
    </citation>
    <scope>NUCLEOTIDE SEQUENCE</scope>
</reference>
<dbReference type="GO" id="GO:0051607">
    <property type="term" value="P:defense response to virus"/>
    <property type="evidence" value="ECO:0007669"/>
    <property type="project" value="UniProtKB-KW"/>
</dbReference>
<dbReference type="PANTHER" id="PTHR11691:SF73">
    <property type="entry name" value="INTERFERON BETA"/>
    <property type="match status" value="1"/>
</dbReference>
<keyword evidence="7" id="KW-1015">Disulfide bond</keyword>
<evidence type="ECO:0000256" key="1">
    <source>
        <dbReference type="ARBA" id="ARBA00004613"/>
    </source>
</evidence>
<keyword evidence="6 8" id="KW-0051">Antiviral defense</keyword>
<dbReference type="AlphaFoldDB" id="Q6XZW7"/>
<protein>
    <submittedName>
        <fullName evidence="10">Interferon-alpha</fullName>
    </submittedName>
</protein>
<dbReference type="EMBL" id="AY194919">
    <property type="protein sequence ID" value="AAP34278.1"/>
    <property type="molecule type" value="Genomic_DNA"/>
</dbReference>
<organism evidence="10">
    <name type="scientific">Tachyglossus aculeatus</name>
    <name type="common">Short-beaked echidna</name>
    <name type="synonym">Myrmecophaga aculeata</name>
    <dbReference type="NCBI Taxonomy" id="9261"/>
    <lineage>
        <taxon>Eukaryota</taxon>
        <taxon>Metazoa</taxon>
        <taxon>Chordata</taxon>
        <taxon>Craniata</taxon>
        <taxon>Vertebrata</taxon>
        <taxon>Euteleostomi</taxon>
        <taxon>Mammalia</taxon>
        <taxon>Monotremata</taxon>
        <taxon>Tachyglossidae</taxon>
        <taxon>Tachyglossus</taxon>
    </lineage>
</organism>
<dbReference type="Pfam" id="PF00143">
    <property type="entry name" value="Interferon"/>
    <property type="match status" value="1"/>
</dbReference>
<proteinExistence type="inferred from homology"/>
<dbReference type="GO" id="GO:0005615">
    <property type="term" value="C:extracellular space"/>
    <property type="evidence" value="ECO:0007669"/>
    <property type="project" value="UniProtKB-KW"/>
</dbReference>
<comment type="similarity">
    <text evidence="2 8">Belongs to the alpha/beta interferon family.</text>
</comment>
<dbReference type="SUPFAM" id="SSF47266">
    <property type="entry name" value="4-helical cytokines"/>
    <property type="match status" value="1"/>
</dbReference>
<dbReference type="PRINTS" id="PR00266">
    <property type="entry name" value="INTERFERONAB"/>
</dbReference>
<evidence type="ECO:0000256" key="8">
    <source>
        <dbReference type="RuleBase" id="RU000436"/>
    </source>
</evidence>
<evidence type="ECO:0000256" key="2">
    <source>
        <dbReference type="ARBA" id="ARBA00011033"/>
    </source>
</evidence>
<dbReference type="SMART" id="SM00076">
    <property type="entry name" value="IFabd"/>
    <property type="match status" value="1"/>
</dbReference>
<keyword evidence="4" id="KW-0964">Secreted</keyword>
<evidence type="ECO:0000256" key="3">
    <source>
        <dbReference type="ARBA" id="ARBA00022514"/>
    </source>
</evidence>
<name>Q6XZW7_TACAU</name>
<comment type="subcellular location">
    <subcellularLocation>
        <location evidence="1">Secreted</location>
    </subcellularLocation>
</comment>
<sequence length="182" mass="20968">MASTGLVQIALVLLFSTSTVSLSCSLLHTADMEQSLKRLDEMQGRSLLSCLEHRKDFQFPREVVEAGLRKEGNRAVAVHELLQQIFTIFSQDLSQTGWDQAKVENFLHGLHQQLEELEVCLEEDTYPKQTSVGSGIFRLRLKSYFRSISLYLRDKEYSSCAWEIVRAQIRRCIFQFMGMLQN</sequence>
<dbReference type="GO" id="GO:0006955">
    <property type="term" value="P:immune response"/>
    <property type="evidence" value="ECO:0007669"/>
    <property type="project" value="UniProtKB-ARBA"/>
</dbReference>
<evidence type="ECO:0000256" key="5">
    <source>
        <dbReference type="ARBA" id="ARBA00022729"/>
    </source>
</evidence>
<dbReference type="GO" id="GO:0005126">
    <property type="term" value="F:cytokine receptor binding"/>
    <property type="evidence" value="ECO:0007669"/>
    <property type="project" value="InterPro"/>
</dbReference>
<accession>Q6XZW7</accession>
<evidence type="ECO:0000256" key="7">
    <source>
        <dbReference type="ARBA" id="ARBA00023157"/>
    </source>
</evidence>